<dbReference type="SUPFAM" id="SSF47336">
    <property type="entry name" value="ACP-like"/>
    <property type="match status" value="1"/>
</dbReference>
<gene>
    <name evidence="5" type="ORF">RND61_23620</name>
</gene>
<name>A0ABU3QRD0_9ACTN</name>
<evidence type="ECO:0000256" key="3">
    <source>
        <dbReference type="SAM" id="MobiDB-lite"/>
    </source>
</evidence>
<sequence length="106" mass="11283">MEQLPWPEPVPVLPAAVTPPGTETERTVATAWTEVLGLAEVDVRTNFFEADGDSFSLLTVAGRLRAERGLDIPVRALVDAPTVETLAACIEELRGAPVRPAAATHP</sequence>
<dbReference type="InterPro" id="IPR020806">
    <property type="entry name" value="PKS_PP-bd"/>
</dbReference>
<dbReference type="PANTHER" id="PTHR45527:SF1">
    <property type="entry name" value="FATTY ACID SYNTHASE"/>
    <property type="match status" value="1"/>
</dbReference>
<evidence type="ECO:0000256" key="1">
    <source>
        <dbReference type="ARBA" id="ARBA00022450"/>
    </source>
</evidence>
<organism evidence="5 6">
    <name type="scientific">Streptomyces tamarix</name>
    <dbReference type="NCBI Taxonomy" id="3078565"/>
    <lineage>
        <taxon>Bacteria</taxon>
        <taxon>Bacillati</taxon>
        <taxon>Actinomycetota</taxon>
        <taxon>Actinomycetes</taxon>
        <taxon>Kitasatosporales</taxon>
        <taxon>Streptomycetaceae</taxon>
        <taxon>Streptomyces</taxon>
    </lineage>
</organism>
<comment type="caution">
    <text evidence="5">The sequence shown here is derived from an EMBL/GenBank/DDBJ whole genome shotgun (WGS) entry which is preliminary data.</text>
</comment>
<dbReference type="Pfam" id="PF00550">
    <property type="entry name" value="PP-binding"/>
    <property type="match status" value="1"/>
</dbReference>
<keyword evidence="1" id="KW-0596">Phosphopantetheine</keyword>
<accession>A0ABU3QRD0</accession>
<keyword evidence="6" id="KW-1185">Reference proteome</keyword>
<dbReference type="RefSeq" id="WP_315880071.1">
    <property type="nucleotide sequence ID" value="NZ_JAWCTQ010000035.1"/>
</dbReference>
<dbReference type="Proteomes" id="UP001250181">
    <property type="component" value="Unassembled WGS sequence"/>
</dbReference>
<reference evidence="5 6" key="1">
    <citation type="submission" date="2023-09" db="EMBL/GenBank/DDBJ databases">
        <title>Streptomyces sp. nov.: A antagonism against Alternaria gaisen Producing Streptochlin, Isolated from Tamarix root soil.</title>
        <authorList>
            <person name="Chen Y."/>
        </authorList>
    </citation>
    <scope>NUCLEOTIDE SEQUENCE [LARGE SCALE GENOMIC DNA]</scope>
    <source>
        <strain evidence="5 6">TRM76323</strain>
    </source>
</reference>
<protein>
    <submittedName>
        <fullName evidence="5">Phosphopantetheine-binding protein</fullName>
    </submittedName>
</protein>
<evidence type="ECO:0000259" key="4">
    <source>
        <dbReference type="PROSITE" id="PS50075"/>
    </source>
</evidence>
<evidence type="ECO:0000313" key="5">
    <source>
        <dbReference type="EMBL" id="MDT9685024.1"/>
    </source>
</evidence>
<feature type="domain" description="Carrier" evidence="4">
    <location>
        <begin position="19"/>
        <end position="94"/>
    </location>
</feature>
<dbReference type="PROSITE" id="PS50075">
    <property type="entry name" value="CARRIER"/>
    <property type="match status" value="1"/>
</dbReference>
<dbReference type="InterPro" id="IPR036736">
    <property type="entry name" value="ACP-like_sf"/>
</dbReference>
<dbReference type="Gene3D" id="1.10.1200.10">
    <property type="entry name" value="ACP-like"/>
    <property type="match status" value="1"/>
</dbReference>
<dbReference type="SMART" id="SM00823">
    <property type="entry name" value="PKS_PP"/>
    <property type="match status" value="1"/>
</dbReference>
<evidence type="ECO:0000313" key="6">
    <source>
        <dbReference type="Proteomes" id="UP001250181"/>
    </source>
</evidence>
<evidence type="ECO:0000256" key="2">
    <source>
        <dbReference type="ARBA" id="ARBA00022553"/>
    </source>
</evidence>
<dbReference type="PANTHER" id="PTHR45527">
    <property type="entry name" value="NONRIBOSOMAL PEPTIDE SYNTHETASE"/>
    <property type="match status" value="1"/>
</dbReference>
<dbReference type="InterPro" id="IPR009081">
    <property type="entry name" value="PP-bd_ACP"/>
</dbReference>
<proteinExistence type="predicted"/>
<keyword evidence="2" id="KW-0597">Phosphoprotein</keyword>
<feature type="region of interest" description="Disordered" evidence="3">
    <location>
        <begin position="1"/>
        <end position="23"/>
    </location>
</feature>
<dbReference type="EMBL" id="JAWCTQ010000035">
    <property type="protein sequence ID" value="MDT9685024.1"/>
    <property type="molecule type" value="Genomic_DNA"/>
</dbReference>
<feature type="compositionally biased region" description="Pro residues" evidence="3">
    <location>
        <begin position="1"/>
        <end position="12"/>
    </location>
</feature>